<reference evidence="4" key="1">
    <citation type="submission" date="2018-12" db="EMBL/GenBank/DDBJ databases">
        <title>Complete genome sequence of Roseovarius sp. MME-070.</title>
        <authorList>
            <person name="Nam Y.-D."/>
            <person name="Kang J."/>
            <person name="Chung W.-H."/>
            <person name="Park Y.S."/>
        </authorList>
    </citation>
    <scope>NUCLEOTIDE SEQUENCE [LARGE SCALE GENOMIC DNA]</scope>
    <source>
        <strain evidence="4">MME-070</strain>
    </source>
</reference>
<keyword evidence="1" id="KW-0472">Membrane</keyword>
<feature type="domain" description="Chlorhexidine efflux transporter" evidence="2">
    <location>
        <begin position="4"/>
        <end position="64"/>
    </location>
</feature>
<dbReference type="KEGG" id="rom:EI983_16365"/>
<dbReference type="InterPro" id="IPR058208">
    <property type="entry name" value="PACE"/>
</dbReference>
<dbReference type="RefSeq" id="WP_157708436.1">
    <property type="nucleotide sequence ID" value="NZ_CP034348.1"/>
</dbReference>
<organism evidence="3 4">
    <name type="scientific">Roseovarius faecimaris</name>
    <dbReference type="NCBI Taxonomy" id="2494550"/>
    <lineage>
        <taxon>Bacteria</taxon>
        <taxon>Pseudomonadati</taxon>
        <taxon>Pseudomonadota</taxon>
        <taxon>Alphaproteobacteria</taxon>
        <taxon>Rhodobacterales</taxon>
        <taxon>Roseobacteraceae</taxon>
        <taxon>Roseovarius</taxon>
    </lineage>
</organism>
<name>A0A6I6ISR0_9RHOB</name>
<dbReference type="InterPro" id="IPR007896">
    <property type="entry name" value="BTP_bacteria"/>
</dbReference>
<proteinExistence type="predicted"/>
<evidence type="ECO:0000259" key="2">
    <source>
        <dbReference type="Pfam" id="PF05232"/>
    </source>
</evidence>
<protein>
    <submittedName>
        <fullName evidence="3">PACE efflux transporter</fullName>
    </submittedName>
</protein>
<feature type="domain" description="Chlorhexidine efflux transporter" evidence="2">
    <location>
        <begin position="77"/>
        <end position="138"/>
    </location>
</feature>
<feature type="transmembrane region" description="Helical" evidence="1">
    <location>
        <begin position="82"/>
        <end position="103"/>
    </location>
</feature>
<keyword evidence="4" id="KW-1185">Reference proteome</keyword>
<dbReference type="AlphaFoldDB" id="A0A6I6ISR0"/>
<evidence type="ECO:0000313" key="3">
    <source>
        <dbReference type="EMBL" id="QGX99755.1"/>
    </source>
</evidence>
<dbReference type="Proteomes" id="UP000428330">
    <property type="component" value="Chromosome"/>
</dbReference>
<feature type="transmembrane region" description="Helical" evidence="1">
    <location>
        <begin position="109"/>
        <end position="133"/>
    </location>
</feature>
<keyword evidence="1" id="KW-1133">Transmembrane helix</keyword>
<dbReference type="Pfam" id="PF05232">
    <property type="entry name" value="BTP"/>
    <property type="match status" value="2"/>
</dbReference>
<evidence type="ECO:0000313" key="4">
    <source>
        <dbReference type="Proteomes" id="UP000428330"/>
    </source>
</evidence>
<keyword evidence="1" id="KW-0812">Transmembrane</keyword>
<sequence length="147" mass="16433">MALRSRKERIIQTVSFELGGLMIAAPLYALFFDTSSGHSFFLLVCISAVVLIWAPVHNTLFDKLDLHVFHRLASARPHKWRVLHAISLEVSSIALTFPVVLLISEHGALGALAVNIGLTLFYTAYGYLFHLVFDMVRPVQSNMLLPE</sequence>
<accession>A0A6I6ISR0</accession>
<dbReference type="EMBL" id="CP034348">
    <property type="protein sequence ID" value="QGX99755.1"/>
    <property type="molecule type" value="Genomic_DNA"/>
</dbReference>
<dbReference type="OrthoDB" id="7744566at2"/>
<gene>
    <name evidence="3" type="ORF">EI983_16365</name>
</gene>
<dbReference type="NCBIfam" id="NF033664">
    <property type="entry name" value="PACE_transport"/>
    <property type="match status" value="1"/>
</dbReference>
<evidence type="ECO:0000256" key="1">
    <source>
        <dbReference type="SAM" id="Phobius"/>
    </source>
</evidence>
<feature type="transmembrane region" description="Helical" evidence="1">
    <location>
        <begin position="12"/>
        <end position="32"/>
    </location>
</feature>
<feature type="transmembrane region" description="Helical" evidence="1">
    <location>
        <begin position="38"/>
        <end position="61"/>
    </location>
</feature>